<comment type="caution">
    <text evidence="3">The sequence shown here is derived from an EMBL/GenBank/DDBJ whole genome shotgun (WGS) entry which is preliminary data.</text>
</comment>
<gene>
    <name evidence="3" type="ORF">ANE_LOCUS5397</name>
</gene>
<reference evidence="3" key="1">
    <citation type="submission" date="2019-07" db="EMBL/GenBank/DDBJ databases">
        <authorList>
            <person name="Dittberner H."/>
        </authorList>
    </citation>
    <scope>NUCLEOTIDE SEQUENCE [LARGE SCALE GENOMIC DNA]</scope>
</reference>
<dbReference type="Proteomes" id="UP000489600">
    <property type="component" value="Unassembled WGS sequence"/>
</dbReference>
<evidence type="ECO:0000313" key="3">
    <source>
        <dbReference type="EMBL" id="VVA94952.1"/>
    </source>
</evidence>
<dbReference type="GO" id="GO:0007095">
    <property type="term" value="P:mitotic G2 DNA damage checkpoint signaling"/>
    <property type="evidence" value="ECO:0007669"/>
    <property type="project" value="TreeGrafter"/>
</dbReference>
<proteinExistence type="predicted"/>
<dbReference type="GO" id="GO:0005634">
    <property type="term" value="C:nucleus"/>
    <property type="evidence" value="ECO:0007669"/>
    <property type="project" value="TreeGrafter"/>
</dbReference>
<evidence type="ECO:0000259" key="2">
    <source>
        <dbReference type="Pfam" id="PF15749"/>
    </source>
</evidence>
<dbReference type="AlphaFoldDB" id="A0A565AZW1"/>
<evidence type="ECO:0000313" key="4">
    <source>
        <dbReference type="Proteomes" id="UP000489600"/>
    </source>
</evidence>
<feature type="domain" description="MRN complex-interacting protein N-terminal" evidence="2">
    <location>
        <begin position="9"/>
        <end position="107"/>
    </location>
</feature>
<dbReference type="EMBL" id="CABITT030000002">
    <property type="protein sequence ID" value="VVA94952.1"/>
    <property type="molecule type" value="Genomic_DNA"/>
</dbReference>
<keyword evidence="4" id="KW-1185">Reference proteome</keyword>
<dbReference type="InterPro" id="IPR032739">
    <property type="entry name" value="MRNIP"/>
</dbReference>
<feature type="compositionally biased region" description="Basic and acidic residues" evidence="1">
    <location>
        <begin position="177"/>
        <end position="204"/>
    </location>
</feature>
<name>A0A565AZW1_9BRAS</name>
<organism evidence="3 4">
    <name type="scientific">Arabis nemorensis</name>
    <dbReference type="NCBI Taxonomy" id="586526"/>
    <lineage>
        <taxon>Eukaryota</taxon>
        <taxon>Viridiplantae</taxon>
        <taxon>Streptophyta</taxon>
        <taxon>Embryophyta</taxon>
        <taxon>Tracheophyta</taxon>
        <taxon>Spermatophyta</taxon>
        <taxon>Magnoliopsida</taxon>
        <taxon>eudicotyledons</taxon>
        <taxon>Gunneridae</taxon>
        <taxon>Pentapetalae</taxon>
        <taxon>rosids</taxon>
        <taxon>malvids</taxon>
        <taxon>Brassicales</taxon>
        <taxon>Brassicaceae</taxon>
        <taxon>Arabideae</taxon>
        <taxon>Arabis</taxon>
    </lineage>
</organism>
<sequence>MSNILFVALQCFECSTMQVKQKKKSSNKWVCVICNQKQSVRKVFAQGYKAKELRFFVQSFNMSRKVADEKEQEYVADTFSEVDFDGEIDEEVSDVCGKKKRSDWSEYLDSDSLNDDGRKLNVKEDDVKIVTEMPKDMFKRPKLNKYSNAGGSSSVTGGGKKDGNELFKPSFSRRSIKKPDFCTDGAMTRKKDTEQKHVESERVTKPASKWDAFLIDDEGENRRPPRFGQREVLKDDDVGEWDKAIMEISSEYQIVDDEVHPDFM</sequence>
<feature type="compositionally biased region" description="Basic and acidic residues" evidence="1">
    <location>
        <begin position="220"/>
        <end position="234"/>
    </location>
</feature>
<accession>A0A565AZW1</accession>
<protein>
    <recommendedName>
        <fullName evidence="2">MRN complex-interacting protein N-terminal domain-containing protein</fullName>
    </recommendedName>
</protein>
<feature type="region of interest" description="Disordered" evidence="1">
    <location>
        <begin position="141"/>
        <end position="234"/>
    </location>
</feature>
<dbReference type="OrthoDB" id="5960226at2759"/>
<evidence type="ECO:0000256" key="1">
    <source>
        <dbReference type="SAM" id="MobiDB-lite"/>
    </source>
</evidence>
<dbReference type="InterPro" id="IPR049472">
    <property type="entry name" value="MRNIP_N"/>
</dbReference>
<dbReference type="PANTHER" id="PTHR15863:SF2">
    <property type="entry name" value="MRN COMPLEX-INTERACTING PROTEIN"/>
    <property type="match status" value="1"/>
</dbReference>
<dbReference type="GO" id="GO:0003682">
    <property type="term" value="F:chromatin binding"/>
    <property type="evidence" value="ECO:0007669"/>
    <property type="project" value="TreeGrafter"/>
</dbReference>
<dbReference type="Pfam" id="PF15749">
    <property type="entry name" value="MRNIP"/>
    <property type="match status" value="1"/>
</dbReference>
<dbReference type="PANTHER" id="PTHR15863">
    <property type="entry name" value="MRN COMPLEX-INTERACTING PROTEIN"/>
    <property type="match status" value="1"/>
</dbReference>